<dbReference type="InterPro" id="IPR037289">
    <property type="entry name" value="Elp2"/>
</dbReference>
<accession>A0A1A9UKW0</accession>
<dbReference type="EnsemblMetazoa" id="GAUT007831-RA">
    <property type="protein sequence ID" value="GAUT007831-PA"/>
    <property type="gene ID" value="GAUT007831"/>
</dbReference>
<evidence type="ECO:0000256" key="11">
    <source>
        <dbReference type="PROSITE-ProRule" id="PRU00221"/>
    </source>
</evidence>
<dbReference type="VEuPathDB" id="VectorBase:GAUT007831"/>
<dbReference type="GO" id="GO:0005634">
    <property type="term" value="C:nucleus"/>
    <property type="evidence" value="ECO:0007669"/>
    <property type="project" value="UniProtKB-SubCell"/>
</dbReference>
<dbReference type="Gene3D" id="2.130.10.10">
    <property type="entry name" value="YVTN repeat-like/Quinoprotein amine dehydrogenase"/>
    <property type="match status" value="6"/>
</dbReference>
<evidence type="ECO:0000256" key="4">
    <source>
        <dbReference type="ARBA" id="ARBA00005881"/>
    </source>
</evidence>
<dbReference type="FunFam" id="2.130.10.10:FF:000400">
    <property type="entry name" value="Elongator acetyltransferase complex subunit 2"/>
    <property type="match status" value="1"/>
</dbReference>
<dbReference type="InterPro" id="IPR036322">
    <property type="entry name" value="WD40_repeat_dom_sf"/>
</dbReference>
<evidence type="ECO:0000256" key="1">
    <source>
        <dbReference type="ARBA" id="ARBA00004123"/>
    </source>
</evidence>
<proteinExistence type="inferred from homology"/>
<comment type="similarity">
    <text evidence="4">Belongs to the WD repeat ELP2 family.</text>
</comment>
<evidence type="ECO:0000256" key="10">
    <source>
        <dbReference type="ARBA" id="ARBA00023242"/>
    </source>
</evidence>
<dbReference type="Proteomes" id="UP000078200">
    <property type="component" value="Unassembled WGS sequence"/>
</dbReference>
<dbReference type="PROSITE" id="PS50294">
    <property type="entry name" value="WD_REPEATS_REGION"/>
    <property type="match status" value="1"/>
</dbReference>
<evidence type="ECO:0000256" key="5">
    <source>
        <dbReference type="ARBA" id="ARBA00020267"/>
    </source>
</evidence>
<protein>
    <recommendedName>
        <fullName evidence="5">Elongator complex protein 2</fullName>
    </recommendedName>
</protein>
<dbReference type="UniPathway" id="UPA00988"/>
<keyword evidence="10" id="KW-0539">Nucleus</keyword>
<dbReference type="Pfam" id="PF00400">
    <property type="entry name" value="WD40"/>
    <property type="match status" value="7"/>
</dbReference>
<keyword evidence="13" id="KW-1185">Reference proteome</keyword>
<evidence type="ECO:0000313" key="13">
    <source>
        <dbReference type="Proteomes" id="UP000078200"/>
    </source>
</evidence>
<dbReference type="SMART" id="SM00320">
    <property type="entry name" value="WD40"/>
    <property type="match status" value="11"/>
</dbReference>
<evidence type="ECO:0000256" key="7">
    <source>
        <dbReference type="ARBA" id="ARBA00022574"/>
    </source>
</evidence>
<dbReference type="STRING" id="7395.A0A1A9UKW0"/>
<evidence type="ECO:0000256" key="2">
    <source>
        <dbReference type="ARBA" id="ARBA00004496"/>
    </source>
</evidence>
<reference evidence="12" key="1">
    <citation type="submission" date="2020-05" db="UniProtKB">
        <authorList>
            <consortium name="EnsemblMetazoa"/>
        </authorList>
    </citation>
    <scope>IDENTIFICATION</scope>
    <source>
        <strain evidence="12">TTRI</strain>
    </source>
</reference>
<evidence type="ECO:0000256" key="8">
    <source>
        <dbReference type="ARBA" id="ARBA00022694"/>
    </source>
</evidence>
<feature type="repeat" description="WD" evidence="11">
    <location>
        <begin position="202"/>
        <end position="245"/>
    </location>
</feature>
<dbReference type="GO" id="GO:0033588">
    <property type="term" value="C:elongator holoenzyme complex"/>
    <property type="evidence" value="ECO:0007669"/>
    <property type="project" value="InterPro"/>
</dbReference>
<name>A0A1A9UKW0_GLOAU</name>
<dbReference type="SUPFAM" id="SSF50978">
    <property type="entry name" value="WD40 repeat-like"/>
    <property type="match status" value="2"/>
</dbReference>
<comment type="subcellular location">
    <subcellularLocation>
        <location evidence="2">Cytoplasm</location>
    </subcellularLocation>
    <subcellularLocation>
        <location evidence="1">Nucleus</location>
    </subcellularLocation>
</comment>
<organism evidence="12 13">
    <name type="scientific">Glossina austeni</name>
    <name type="common">Savannah tsetse fly</name>
    <dbReference type="NCBI Taxonomy" id="7395"/>
    <lineage>
        <taxon>Eukaryota</taxon>
        <taxon>Metazoa</taxon>
        <taxon>Ecdysozoa</taxon>
        <taxon>Arthropoda</taxon>
        <taxon>Hexapoda</taxon>
        <taxon>Insecta</taxon>
        <taxon>Pterygota</taxon>
        <taxon>Neoptera</taxon>
        <taxon>Endopterygota</taxon>
        <taxon>Diptera</taxon>
        <taxon>Brachycera</taxon>
        <taxon>Muscomorpha</taxon>
        <taxon>Hippoboscoidea</taxon>
        <taxon>Glossinidae</taxon>
        <taxon>Glossina</taxon>
    </lineage>
</organism>
<dbReference type="GO" id="GO:0002098">
    <property type="term" value="P:tRNA wobble uridine modification"/>
    <property type="evidence" value="ECO:0007669"/>
    <property type="project" value="InterPro"/>
</dbReference>
<comment type="pathway">
    <text evidence="3">tRNA modification; 5-methoxycarbonylmethyl-2-thiouridine-tRNA biosynthesis.</text>
</comment>
<keyword evidence="8" id="KW-0819">tRNA processing</keyword>
<sequence>MKVENIYTSIGCNRTAESADWGYNGLIIYAANNAIALYQHKHLGNSAKILEIYLKHTKRVNTVKWLQTYDKAEEYHFISGSDDGLAIFWNIEQLTEPLAFELKGHESGVNAVTGLQYCSGEWLLATAAADSTVKLWSYKHKENVSQCIQTILLNRGFCFTLKLTRLPKAEQFLLAFSTDDRNIDLWVNSVDNKQTFQHVHKLKGHEDWVRGLDFAEVEDGLLLASCSQDNFIRLWRLSPRTEEQVPNNKSDVFNVLGVGDIRMEEKIVQFAKSWYAISVESVLFGHEDWVYGVHWHKSKNQNLCLLSSSIDKTLIMWQFNKEEGIWMEKVRLGEVGGRSLGFFGGKFSSDGCSVLGHSYEGALHVWSKSIIDENLWIPQVVIGGHFDEVRDLAWERQGEYLLSVSADQTTRIHAPWRQLGCKEETWHELARPQVHGYDIQALALLTRYRFASGAQEKIVRIFQAPSNFVENFKSISKVANDPEDLVLENLPEGASVPCLGLSNKSVYNTPRGESTETNYIKDEYPENYFVSLSFEIPPQEETLKQNTLWPEIQKLYGHGYEIYALAASSDGRILASSCKSTNAENAQIILWNTFNWKQIQKLTSHYLTITQMRFSPNGKYLLSVSRDRRWSLFERQPVKDEAISTLFVLAASTDKSNGMHTRIIWSCDWSHDSQYFITASRDGKAAVWANSADEMEKSALNGWHSHNTLELKTESITAVSFADHKRKNGSYVVALGCESGFIYIYEYNDNNWILLKLLPKSQAHHLTVKRVQFRPRMKETIDYYELASCGEDHLVRIYAIQL</sequence>
<dbReference type="GO" id="GO:0005737">
    <property type="term" value="C:cytoplasm"/>
    <property type="evidence" value="ECO:0007669"/>
    <property type="project" value="UniProtKB-SubCell"/>
</dbReference>
<dbReference type="PANTHER" id="PTHR44111:SF1">
    <property type="entry name" value="ELONGATOR COMPLEX PROTEIN 2"/>
    <property type="match status" value="1"/>
</dbReference>
<dbReference type="InterPro" id="IPR015943">
    <property type="entry name" value="WD40/YVTN_repeat-like_dom_sf"/>
</dbReference>
<evidence type="ECO:0000256" key="9">
    <source>
        <dbReference type="ARBA" id="ARBA00022737"/>
    </source>
</evidence>
<feature type="repeat" description="WD" evidence="11">
    <location>
        <begin position="657"/>
        <end position="698"/>
    </location>
</feature>
<dbReference type="PANTHER" id="PTHR44111">
    <property type="entry name" value="ELONGATOR COMPLEX PROTEIN 2"/>
    <property type="match status" value="1"/>
</dbReference>
<evidence type="ECO:0000256" key="3">
    <source>
        <dbReference type="ARBA" id="ARBA00005043"/>
    </source>
</evidence>
<evidence type="ECO:0000256" key="6">
    <source>
        <dbReference type="ARBA" id="ARBA00022490"/>
    </source>
</evidence>
<keyword evidence="9" id="KW-0677">Repeat</keyword>
<dbReference type="AlphaFoldDB" id="A0A1A9UKW0"/>
<dbReference type="PROSITE" id="PS50082">
    <property type="entry name" value="WD_REPEATS_2"/>
    <property type="match status" value="3"/>
</dbReference>
<keyword evidence="7 11" id="KW-0853">WD repeat</keyword>
<keyword evidence="6" id="KW-0963">Cytoplasm</keyword>
<dbReference type="InterPro" id="IPR001680">
    <property type="entry name" value="WD40_rpt"/>
</dbReference>
<evidence type="ECO:0000313" key="12">
    <source>
        <dbReference type="EnsemblMetazoa" id="GAUT007831-PA"/>
    </source>
</evidence>
<feature type="repeat" description="WD" evidence="11">
    <location>
        <begin position="102"/>
        <end position="146"/>
    </location>
</feature>